<feature type="domain" description="YhdP central" evidence="1">
    <location>
        <begin position="1"/>
        <end position="1286"/>
    </location>
</feature>
<dbReference type="PANTHER" id="PTHR38690:SF1">
    <property type="entry name" value="PROTEASE"/>
    <property type="match status" value="1"/>
</dbReference>
<evidence type="ECO:0000313" key="3">
    <source>
        <dbReference type="Proteomes" id="UP000184774"/>
    </source>
</evidence>
<dbReference type="Proteomes" id="UP000184774">
    <property type="component" value="Unassembled WGS sequence"/>
</dbReference>
<dbReference type="InterPro" id="IPR025263">
    <property type="entry name" value="YhdP_central"/>
</dbReference>
<protein>
    <recommendedName>
        <fullName evidence="1">YhdP central domain-containing protein</fullName>
    </recommendedName>
</protein>
<proteinExistence type="predicted"/>
<evidence type="ECO:0000259" key="1">
    <source>
        <dbReference type="Pfam" id="PF13116"/>
    </source>
</evidence>
<gene>
    <name evidence="2" type="ORF">VSP9026_00499</name>
</gene>
<dbReference type="RefSeq" id="WP_074371483.1">
    <property type="nucleotide sequence ID" value="NZ_AP024907.1"/>
</dbReference>
<evidence type="ECO:0000313" key="2">
    <source>
        <dbReference type="EMBL" id="SIO92869.1"/>
    </source>
</evidence>
<name>A0A1N6M0A8_9VIBR</name>
<accession>A0A1N6M0A8</accession>
<reference evidence="2 3" key="1">
    <citation type="submission" date="2016-12" db="EMBL/GenBank/DDBJ databases">
        <authorList>
            <person name="Song W.-J."/>
            <person name="Kurnit D.M."/>
        </authorList>
    </citation>
    <scope>NUCLEOTIDE SEQUENCE [LARGE SCALE GENOMIC DNA]</scope>
    <source>
        <strain evidence="2 3">CECT 9026</strain>
    </source>
</reference>
<dbReference type="EMBL" id="FSSB01000006">
    <property type="protein sequence ID" value="SIO92869.1"/>
    <property type="molecule type" value="Genomic_DNA"/>
</dbReference>
<organism evidence="2 3">
    <name type="scientific">Vibrio spartinae</name>
    <dbReference type="NCBI Taxonomy" id="1918945"/>
    <lineage>
        <taxon>Bacteria</taxon>
        <taxon>Pseudomonadati</taxon>
        <taxon>Pseudomonadota</taxon>
        <taxon>Gammaproteobacteria</taxon>
        <taxon>Vibrionales</taxon>
        <taxon>Vibrionaceae</taxon>
        <taxon>Vibrio</taxon>
    </lineage>
</organism>
<dbReference type="Pfam" id="PF13116">
    <property type="entry name" value="YhdP"/>
    <property type="match status" value="1"/>
</dbReference>
<dbReference type="PANTHER" id="PTHR38690">
    <property type="entry name" value="PROTEASE-RELATED"/>
    <property type="match status" value="1"/>
</dbReference>
<dbReference type="InterPro" id="IPR011836">
    <property type="entry name" value="YhdP"/>
</dbReference>
<sequence length="1315" mass="148323">MRFIVSRLVRTLLWLLLSLLVLLAILISALRVALPHMNQYQVPMTEWMNRQAEIQFSVKDIQGFWRNRHPSLSLTGFQAHLPDESNIHFAADRVDIEFDLFKSLLQWQPVVANLVIHRSKLDVSSVDLFQQLPSNDSLDREEQKKIQQETIRHLDNIFLRQLDDFSVVDSTIRYRSISGGIRQLEIARLKWKNNDHHHQAQGVVSVTNTGINSLSVRADFEDFDSFHDISGQFYVSSDNISVGPWLTQYLKKETGIQSGQVSFDGWLTFEHNTPKDGYVQVRPSDLFWSDLSNQHPDSATGKRHRLHMQEGVFRLIPKQDGMVIQAQSVVLQTDETQWPELNFLMKWKPDHWLMNIGEINIGSLVPLMKRMPLSEQLQGMLAQLKPEGTLHDIRLAGDMQGIRQYSAQLSEGAIQQWYLLPEVHHLQASIRGNTDKAVIRANLDDDTLPYGDVFQAPLIIQKGQVNLVWQSTADGWSLWSDHVAVRTPDLQTVGQFKLDVVHDQSPLLSLYTEVDLFQAGETWRYLPVRALGDELTDYLSSSIQGGKVKTAKILWYGRLKDFPYRRHDGIFQAWVGLKNARFSYNTAWPPLTDLQLNLLFQNESMYLDSRQAHLMDVNALRITGRIPALIHSGHIEIEAKAEAQGNALRDFMTSTPLVHSVGAALTTVQVNGKIQSEFQLNIPFESHQEPRAWGWADLKNNRVDIQSPSLDLRKVFGRIRFDNDVVTASALQGEMLGQPVTWDFQGESSSKGYNVHIDTVGDWEVTPLASYVGQKWITPLSGHAPWEMGVDIQLNDIGFSYQANLNTDLQAMASQYPYPLNKKAQDPGKAVLQISGNQETISARIQMPHAKYQTEIDVTQSEPVLTATNLILGNGSFKVSPIVGHSASIRLNHFDLDQWITLLTKEDVPSGAPKTSARQAMSMPQIPIPDHVELQVKDLTLATLEWHDVDFLARHKSFGWRMNLQSQEVKGKANYIAPYDLSVALDQLHLYIPALEKRKEHDSLFIDESRHSERRITHFDRQFHQLMPNLTLVIKDFWFQGYKVGHLNMDFQRQGKELSWKKIDIVSGSNEIHANGQWTLDGKQSHTVLNMDLKGDNNSDLMERFGITSGIQNAPFSIKTQMAWDGAPWAAQVDTLKGSVSSKLGKGSISDVSGTARFLGLFSLDSIIRKMQLDFSDVFDQGMAFDSIEGSGEISQGVFVTNNIEMDALAGNMTIKGMVDLNANTIDAEVNFVPDVTSGLPVLSAFAVNPVTALYVLAITTVISPVVEVFSEVNYEVKGSIDSPVVKEISRSKGEFKLPEKLREEAQQHKQGATQ</sequence>
<dbReference type="NCBIfam" id="TIGR02099">
    <property type="entry name" value="YhdP family protein"/>
    <property type="match status" value="1"/>
</dbReference>
<dbReference type="OrthoDB" id="9762238at2"/>